<dbReference type="Gene3D" id="3.40.50.720">
    <property type="entry name" value="NAD(P)-binding Rossmann-like Domain"/>
    <property type="match status" value="1"/>
</dbReference>
<keyword evidence="6" id="KW-1185">Reference proteome</keyword>
<evidence type="ECO:0000259" key="4">
    <source>
        <dbReference type="SMART" id="SM00822"/>
    </source>
</evidence>
<evidence type="ECO:0000313" key="6">
    <source>
        <dbReference type="Proteomes" id="UP000502415"/>
    </source>
</evidence>
<evidence type="ECO:0000256" key="2">
    <source>
        <dbReference type="ARBA" id="ARBA00023002"/>
    </source>
</evidence>
<dbReference type="EMBL" id="CP051685">
    <property type="protein sequence ID" value="QJD99296.1"/>
    <property type="molecule type" value="Genomic_DNA"/>
</dbReference>
<dbReference type="GO" id="GO:0016491">
    <property type="term" value="F:oxidoreductase activity"/>
    <property type="evidence" value="ECO:0007669"/>
    <property type="project" value="UniProtKB-KW"/>
</dbReference>
<dbReference type="InterPro" id="IPR057326">
    <property type="entry name" value="KR_dom"/>
</dbReference>
<dbReference type="PANTHER" id="PTHR43976">
    <property type="entry name" value="SHORT CHAIN DEHYDROGENASE"/>
    <property type="match status" value="1"/>
</dbReference>
<dbReference type="InterPro" id="IPR036291">
    <property type="entry name" value="NAD(P)-bd_dom_sf"/>
</dbReference>
<gene>
    <name evidence="5" type="ORF">HH212_03975</name>
</gene>
<reference evidence="5 6" key="1">
    <citation type="submission" date="2020-04" db="EMBL/GenBank/DDBJ databases">
        <title>Genome sequencing of novel species.</title>
        <authorList>
            <person name="Heo J."/>
            <person name="Kim S.-J."/>
            <person name="Kim J.-S."/>
            <person name="Hong S.-B."/>
            <person name="Kwon S.-W."/>
        </authorList>
    </citation>
    <scope>NUCLEOTIDE SEQUENCE [LARGE SCALE GENOMIC DNA]</scope>
    <source>
        <strain evidence="5 6">GN2-R2</strain>
    </source>
</reference>
<dbReference type="KEGG" id="mfy:HH212_03975"/>
<name>A0A7Z2VU38_9BURK</name>
<dbReference type="RefSeq" id="WP_169434193.1">
    <property type="nucleotide sequence ID" value="NZ_CP051685.1"/>
</dbReference>
<organism evidence="5 6">
    <name type="scientific">Massilia forsythiae</name>
    <dbReference type="NCBI Taxonomy" id="2728020"/>
    <lineage>
        <taxon>Bacteria</taxon>
        <taxon>Pseudomonadati</taxon>
        <taxon>Pseudomonadota</taxon>
        <taxon>Betaproteobacteria</taxon>
        <taxon>Burkholderiales</taxon>
        <taxon>Oxalobacteraceae</taxon>
        <taxon>Telluria group</taxon>
        <taxon>Massilia</taxon>
    </lineage>
</organism>
<dbReference type="InterPro" id="IPR002347">
    <property type="entry name" value="SDR_fam"/>
</dbReference>
<dbReference type="InterPro" id="IPR051911">
    <property type="entry name" value="SDR_oxidoreductase"/>
</dbReference>
<feature type="domain" description="Ketoreductase" evidence="4">
    <location>
        <begin position="3"/>
        <end position="174"/>
    </location>
</feature>
<proteinExistence type="inferred from homology"/>
<dbReference type="SMART" id="SM00822">
    <property type="entry name" value="PKS_KR"/>
    <property type="match status" value="1"/>
</dbReference>
<dbReference type="Proteomes" id="UP000502415">
    <property type="component" value="Chromosome"/>
</dbReference>
<dbReference type="AlphaFoldDB" id="A0A7Z2VU38"/>
<evidence type="ECO:0000256" key="1">
    <source>
        <dbReference type="ARBA" id="ARBA00006484"/>
    </source>
</evidence>
<dbReference type="Pfam" id="PF00106">
    <property type="entry name" value="adh_short"/>
    <property type="match status" value="1"/>
</dbReference>
<comment type="similarity">
    <text evidence="1 3">Belongs to the short-chain dehydrogenases/reductases (SDR) family.</text>
</comment>
<dbReference type="PRINTS" id="PR00080">
    <property type="entry name" value="SDRFAMILY"/>
</dbReference>
<sequence>MKQVWLITGAARGIGAHVAHAALQAGHRVVASGRDLARLRDAWPQAAGNPDIALLELDVTSAAQAEAAVQAAIERFGRVDVLVNNAGYGMLGNFEEIDAAEVERQFHTNVFGVMHMMRAVLPAMRRQRAGHIFNISSVGGALGFGGASVYCASKYAVEGLSASVAPEIAGFGIQLTVVEPGFFRTDFLDTSSVRYGEATIDDYAAAGTVQETYDAYNHRQAGDPARLGAALVRIAAMPAPPRQFLAGSDAIAMVTGALRARLDEIGAFAALSASTDGVFDKPYVDQGGRQPV</sequence>
<protein>
    <submittedName>
        <fullName evidence="5">SDR family NAD(P)-dependent oxidoreductase</fullName>
    </submittedName>
</protein>
<dbReference type="PROSITE" id="PS00061">
    <property type="entry name" value="ADH_SHORT"/>
    <property type="match status" value="1"/>
</dbReference>
<dbReference type="InterPro" id="IPR020904">
    <property type="entry name" value="Sc_DH/Rdtase_CS"/>
</dbReference>
<keyword evidence="2" id="KW-0560">Oxidoreductase</keyword>
<dbReference type="SUPFAM" id="SSF51735">
    <property type="entry name" value="NAD(P)-binding Rossmann-fold domains"/>
    <property type="match status" value="1"/>
</dbReference>
<evidence type="ECO:0000313" key="5">
    <source>
        <dbReference type="EMBL" id="QJD99296.1"/>
    </source>
</evidence>
<dbReference type="PRINTS" id="PR00081">
    <property type="entry name" value="GDHRDH"/>
</dbReference>
<dbReference type="PANTHER" id="PTHR43976:SF16">
    <property type="entry name" value="SHORT-CHAIN DEHYDROGENASE_REDUCTASE FAMILY PROTEIN"/>
    <property type="match status" value="1"/>
</dbReference>
<accession>A0A7Z2VU38</accession>
<dbReference type="CDD" id="cd05374">
    <property type="entry name" value="17beta-HSD-like_SDR_c"/>
    <property type="match status" value="1"/>
</dbReference>
<evidence type="ECO:0000256" key="3">
    <source>
        <dbReference type="RuleBase" id="RU000363"/>
    </source>
</evidence>